<dbReference type="EMBL" id="JAPEVG010000150">
    <property type="protein sequence ID" value="KAJ8480927.1"/>
    <property type="molecule type" value="Genomic_DNA"/>
</dbReference>
<proteinExistence type="predicted"/>
<dbReference type="Proteomes" id="UP001215151">
    <property type="component" value="Unassembled WGS sequence"/>
</dbReference>
<keyword evidence="2" id="KW-1185">Reference proteome</keyword>
<dbReference type="InterPro" id="IPR053204">
    <property type="entry name" value="Oxopyrrolidines_Biosynth-assoc"/>
</dbReference>
<evidence type="ECO:0000313" key="2">
    <source>
        <dbReference type="Proteomes" id="UP001215151"/>
    </source>
</evidence>
<organism evidence="1 2">
    <name type="scientific">Trametes cubensis</name>
    <dbReference type="NCBI Taxonomy" id="1111947"/>
    <lineage>
        <taxon>Eukaryota</taxon>
        <taxon>Fungi</taxon>
        <taxon>Dikarya</taxon>
        <taxon>Basidiomycota</taxon>
        <taxon>Agaricomycotina</taxon>
        <taxon>Agaricomycetes</taxon>
        <taxon>Polyporales</taxon>
        <taxon>Polyporaceae</taxon>
        <taxon>Trametes</taxon>
    </lineage>
</organism>
<dbReference type="AlphaFoldDB" id="A0AAD7TS81"/>
<accession>A0AAD7TS81</accession>
<comment type="caution">
    <text evidence="1">The sequence shown here is derived from an EMBL/GenBank/DDBJ whole genome shotgun (WGS) entry which is preliminary data.</text>
</comment>
<protein>
    <submittedName>
        <fullName evidence="1">Uncharacterized protein</fullName>
    </submittedName>
</protein>
<name>A0AAD7TS81_9APHY</name>
<dbReference type="PANTHER" id="PTHR38797">
    <property type="entry name" value="NUCLEAR PORE COMPLEX PROTEIN NUP85-RELATED"/>
    <property type="match status" value="1"/>
</dbReference>
<dbReference type="PANTHER" id="PTHR38797:SF4">
    <property type="entry name" value="NUCLEAR PORE COMPLEX PROTEIN NUP85"/>
    <property type="match status" value="1"/>
</dbReference>
<evidence type="ECO:0000313" key="1">
    <source>
        <dbReference type="EMBL" id="KAJ8480927.1"/>
    </source>
</evidence>
<sequence length="334" mass="36474">MIKFSPGVHFTNLHGTSFAEEAIAALENPTLSPEEVANTITSLCREVVKATPPSEEANGGDDTPGLEGFLWDIWNAVVTIAEEDTSSHDRLAAILPAIKAKGKSGCEGWRIWGNDFDWANLPVYGPAVRESMNGPSPATENQWIDYHDSSQSECRAALAGDPPTDSPASRAGAAARKRWLNLNAFLARLWALGVMDCTMYGISTMRMELEPYSLPPEKRPPTEAYGIQEIEVENAAIWVRIAGKRMFECREILGPKGNPNWDPQYGAAGSSGGTWEGVDGYHPERWALWKSIFGKIANEGGRQNMVDAAKVAVVAMEQIEREAAPRSTDNEAIQ</sequence>
<dbReference type="InterPro" id="IPR022085">
    <property type="entry name" value="OpdG"/>
</dbReference>
<dbReference type="Pfam" id="PF12311">
    <property type="entry name" value="DUF3632"/>
    <property type="match status" value="1"/>
</dbReference>
<gene>
    <name evidence="1" type="ORF">ONZ51_g6339</name>
</gene>
<reference evidence="1" key="1">
    <citation type="submission" date="2022-11" db="EMBL/GenBank/DDBJ databases">
        <title>Genome Sequence of Cubamyces cubensis.</title>
        <authorList>
            <person name="Buettner E."/>
        </authorList>
    </citation>
    <scope>NUCLEOTIDE SEQUENCE</scope>
    <source>
        <strain evidence="1">MPL-01</strain>
    </source>
</reference>